<accession>A0A0X8FMS6</accession>
<gene>
    <name evidence="3" type="ORF">AWM75_08185</name>
</gene>
<comment type="similarity">
    <text evidence="2">Belongs to the EamA transporter family.</text>
</comment>
<evidence type="ECO:0000313" key="3">
    <source>
        <dbReference type="EMBL" id="AMB99949.1"/>
    </source>
</evidence>
<comment type="subcellular location">
    <subcellularLocation>
        <location evidence="1">Endomembrane system</location>
        <topology evidence="1">Multi-pass membrane protein</topology>
    </subcellularLocation>
</comment>
<dbReference type="RefSeq" id="WP_067980688.1">
    <property type="nucleotide sequence ID" value="NZ_CP014163.1"/>
</dbReference>
<dbReference type="OrthoDB" id="9810818at2"/>
<protein>
    <submittedName>
        <fullName evidence="3">Uncharacterized protein</fullName>
    </submittedName>
</protein>
<dbReference type="SUPFAM" id="SSF103481">
    <property type="entry name" value="Multidrug resistance efflux transporter EmrE"/>
    <property type="match status" value="2"/>
</dbReference>
<sequence>MHKEKASWQGYLWIMLAGISWGTGGFFVTKLAQAGVSSSFTAFSGHFLAIWPLALVLLARGGWSALKISKRGLIFAILMGIVGKGLFLVSYNRTIQLAGVSTASILLYTSPLFTSLLSVLIFKSRLTKQQILALALNLVAAFLVVTGGQVNQLNISALALVLGITAAGLYALNTILGKFATQGDDPLVMTFYMLVFSCLTIANFADPVNQVRLLDSWPLWGLVIVNSIIASVVANTAYLRGLSLPVDPARVSIVASIELVVANLIGVLVFKEAFNLTKGVGICLLVGSILLMNWVPKAKDLDEAQS</sequence>
<name>A0A0X8FMS6_9LACT</name>
<dbReference type="STRING" id="128944.AWM75_08185"/>
<dbReference type="PANTHER" id="PTHR22911">
    <property type="entry name" value="ACYL-MALONYL CONDENSING ENZYME-RELATED"/>
    <property type="match status" value="1"/>
</dbReference>
<dbReference type="InterPro" id="IPR000620">
    <property type="entry name" value="EamA_dom"/>
</dbReference>
<dbReference type="GO" id="GO:0016020">
    <property type="term" value="C:membrane"/>
    <property type="evidence" value="ECO:0007669"/>
    <property type="project" value="InterPro"/>
</dbReference>
<reference evidence="4" key="2">
    <citation type="submission" date="2016-01" db="EMBL/GenBank/DDBJ databases">
        <title>Six Aerococcus type strain genome sequencing and assembly using PacBio and Illumina Hiseq.</title>
        <authorList>
            <person name="Carkaci D."/>
            <person name="Dargis R."/>
            <person name="Nielsen X.C."/>
            <person name="Skovgaard O."/>
            <person name="Fuursted K."/>
            <person name="Christensen J.J."/>
        </authorList>
    </citation>
    <scope>NUCLEOTIDE SEQUENCE [LARGE SCALE GENOMIC DNA]</scope>
    <source>
        <strain evidence="4">CCUG42038B</strain>
    </source>
</reference>
<evidence type="ECO:0000313" key="4">
    <source>
        <dbReference type="Proteomes" id="UP000062260"/>
    </source>
</evidence>
<dbReference type="AlphaFoldDB" id="A0A0X8FMS6"/>
<dbReference type="EMBL" id="CP014163">
    <property type="protein sequence ID" value="AMB99949.1"/>
    <property type="molecule type" value="Genomic_DNA"/>
</dbReference>
<evidence type="ECO:0000256" key="1">
    <source>
        <dbReference type="ARBA" id="ARBA00004127"/>
    </source>
</evidence>
<dbReference type="PANTHER" id="PTHR22911:SF79">
    <property type="entry name" value="MOBA-LIKE NTP TRANSFERASE DOMAIN-CONTAINING PROTEIN"/>
    <property type="match status" value="1"/>
</dbReference>
<evidence type="ECO:0000256" key="2">
    <source>
        <dbReference type="ARBA" id="ARBA00007362"/>
    </source>
</evidence>
<organism evidence="3 4">
    <name type="scientific">Aerococcus urinaehominis</name>
    <dbReference type="NCBI Taxonomy" id="128944"/>
    <lineage>
        <taxon>Bacteria</taxon>
        <taxon>Bacillati</taxon>
        <taxon>Bacillota</taxon>
        <taxon>Bacilli</taxon>
        <taxon>Lactobacillales</taxon>
        <taxon>Aerococcaceae</taxon>
        <taxon>Aerococcus</taxon>
    </lineage>
</organism>
<proteinExistence type="inferred from homology"/>
<dbReference type="Proteomes" id="UP000062260">
    <property type="component" value="Chromosome"/>
</dbReference>
<keyword evidence="4" id="KW-1185">Reference proteome</keyword>
<dbReference type="Pfam" id="PF00892">
    <property type="entry name" value="EamA"/>
    <property type="match status" value="2"/>
</dbReference>
<dbReference type="InterPro" id="IPR037185">
    <property type="entry name" value="EmrE-like"/>
</dbReference>
<reference evidence="3 4" key="1">
    <citation type="journal article" date="2016" name="Genome Announc.">
        <title>Complete Genome Sequences of Aerococcus christensenii CCUG 28831T, Aerococcus sanguinicola CCUG 43001T, Aerococcus urinae CCUG 36881T, Aerococcus urinaeequi CCUG 28094T, Aerococcus urinaehominis CCUG 42038 BT, and Aerococcus viridans CCUG 4311T.</title>
        <authorList>
            <person name="Carkaci D."/>
            <person name="Dargis R."/>
            <person name="Nielsen X.C."/>
            <person name="Skovgaard O."/>
            <person name="Fuursted K."/>
            <person name="Christensen J.J."/>
        </authorList>
    </citation>
    <scope>NUCLEOTIDE SEQUENCE [LARGE SCALE GENOMIC DNA]</scope>
    <source>
        <strain evidence="3 4">CCUG42038B</strain>
    </source>
</reference>
<dbReference type="KEGG" id="auh:AWM75_08185"/>